<sequence length="30" mass="3569">MVQEALKRDPMCGHLFVFRGRCQYRSNTPQ</sequence>
<dbReference type="EMBL" id="CP157960">
    <property type="protein sequence ID" value="XBT94910.1"/>
    <property type="molecule type" value="Genomic_DNA"/>
</dbReference>
<reference evidence="1" key="1">
    <citation type="submission" date="2024-06" db="EMBL/GenBank/DDBJ databases">
        <authorList>
            <person name="Li T."/>
            <person name="Gao R."/>
        </authorList>
    </citation>
    <scope>NUCLEOTIDE SEQUENCE</scope>
    <source>
        <strain evidence="1">ZPR3</strain>
    </source>
</reference>
<protein>
    <submittedName>
        <fullName evidence="1">Uncharacterized protein</fullName>
    </submittedName>
</protein>
<organism evidence="1">
    <name type="scientific">Rhizobium sp. ZPR3</name>
    <dbReference type="NCBI Taxonomy" id="3158967"/>
    <lineage>
        <taxon>Bacteria</taxon>
        <taxon>Pseudomonadati</taxon>
        <taxon>Pseudomonadota</taxon>
        <taxon>Alphaproteobacteria</taxon>
        <taxon>Hyphomicrobiales</taxon>
        <taxon>Rhizobiaceae</taxon>
        <taxon>Rhizobium/Agrobacterium group</taxon>
        <taxon>Rhizobium</taxon>
    </lineage>
</organism>
<accession>A0AAU7RXM5</accession>
<dbReference type="RefSeq" id="WP_349958995.1">
    <property type="nucleotide sequence ID" value="NZ_CP157960.1"/>
</dbReference>
<dbReference type="AlphaFoldDB" id="A0AAU7RXM5"/>
<gene>
    <name evidence="1" type="ORF">ABM479_16560</name>
</gene>
<evidence type="ECO:0000313" key="1">
    <source>
        <dbReference type="EMBL" id="XBT94910.1"/>
    </source>
</evidence>
<proteinExistence type="predicted"/>
<name>A0AAU7RXM5_9HYPH</name>